<comment type="subcellular location">
    <subcellularLocation>
        <location evidence="5 7">Cytoplasm</location>
    </subcellularLocation>
</comment>
<dbReference type="InterPro" id="IPR000850">
    <property type="entry name" value="Adenylat/UMP-CMP_kin"/>
</dbReference>
<feature type="binding site" evidence="5">
    <location>
        <begin position="61"/>
        <end position="63"/>
    </location>
    <ligand>
        <name>AMP</name>
        <dbReference type="ChEBI" id="CHEBI:456215"/>
    </ligand>
</feature>
<keyword evidence="3 5" id="KW-0547">Nucleotide-binding</keyword>
<comment type="pathway">
    <text evidence="5">Purine metabolism; AMP biosynthesis via salvage pathway; AMP from ADP: step 1/1.</text>
</comment>
<feature type="binding site" evidence="5">
    <location>
        <position position="202"/>
    </location>
    <ligand>
        <name>ATP</name>
        <dbReference type="ChEBI" id="CHEBI:30616"/>
    </ligand>
</feature>
<gene>
    <name evidence="5" type="primary">adk</name>
    <name evidence="8" type="ORF">A3D53_02545</name>
</gene>
<dbReference type="AlphaFoldDB" id="A0A1F6MBU7"/>
<keyword evidence="5 7" id="KW-0067">ATP-binding</keyword>
<comment type="subunit">
    <text evidence="5 7">Monomer.</text>
</comment>
<dbReference type="GO" id="GO:0004017">
    <property type="term" value="F:AMP kinase activity"/>
    <property type="evidence" value="ECO:0007669"/>
    <property type="project" value="UniProtKB-UniRule"/>
</dbReference>
<dbReference type="Proteomes" id="UP000176413">
    <property type="component" value="Unassembled WGS sequence"/>
</dbReference>
<comment type="caution">
    <text evidence="5">Lacks conserved residue(s) required for the propagation of feature annotation.</text>
</comment>
<dbReference type="EC" id="2.7.4.3" evidence="5 7"/>
<feature type="binding site" evidence="5">
    <location>
        <begin position="12"/>
        <end position="17"/>
    </location>
    <ligand>
        <name>ATP</name>
        <dbReference type="ChEBI" id="CHEBI:30616"/>
    </ligand>
</feature>
<keyword evidence="5" id="KW-0963">Cytoplasm</keyword>
<dbReference type="PRINTS" id="PR00094">
    <property type="entry name" value="ADENYLTKNASE"/>
</dbReference>
<comment type="caution">
    <text evidence="8">The sequence shown here is derived from an EMBL/GenBank/DDBJ whole genome shotgun (WGS) entry which is preliminary data.</text>
</comment>
<name>A0A1F6MBU7_9BACT</name>
<dbReference type="SUPFAM" id="SSF52540">
    <property type="entry name" value="P-loop containing nucleoside triphosphate hydrolases"/>
    <property type="match status" value="1"/>
</dbReference>
<evidence type="ECO:0000313" key="9">
    <source>
        <dbReference type="Proteomes" id="UP000176413"/>
    </source>
</evidence>
<evidence type="ECO:0000256" key="3">
    <source>
        <dbReference type="ARBA" id="ARBA00022741"/>
    </source>
</evidence>
<keyword evidence="4 5" id="KW-0418">Kinase</keyword>
<keyword evidence="2 5" id="KW-0545">Nucleotide biosynthesis</keyword>
<dbReference type="GO" id="GO:0005737">
    <property type="term" value="C:cytoplasm"/>
    <property type="evidence" value="ECO:0007669"/>
    <property type="project" value="UniProtKB-SubCell"/>
</dbReference>
<evidence type="ECO:0000256" key="6">
    <source>
        <dbReference type="RuleBase" id="RU003330"/>
    </source>
</evidence>
<evidence type="ECO:0000256" key="1">
    <source>
        <dbReference type="ARBA" id="ARBA00022679"/>
    </source>
</evidence>
<comment type="catalytic activity">
    <reaction evidence="5 7">
        <text>AMP + ATP = 2 ADP</text>
        <dbReference type="Rhea" id="RHEA:12973"/>
        <dbReference type="ChEBI" id="CHEBI:30616"/>
        <dbReference type="ChEBI" id="CHEBI:456215"/>
        <dbReference type="ChEBI" id="CHEBI:456216"/>
        <dbReference type="EC" id="2.7.4.3"/>
    </reaction>
</comment>
<dbReference type="GO" id="GO:0044209">
    <property type="term" value="P:AMP salvage"/>
    <property type="evidence" value="ECO:0007669"/>
    <property type="project" value="UniProtKB-UniRule"/>
</dbReference>
<organism evidence="8 9">
    <name type="scientific">Candidatus Magasanikbacteria bacterium RIFCSPHIGHO2_02_FULL_45_10</name>
    <dbReference type="NCBI Taxonomy" id="1798679"/>
    <lineage>
        <taxon>Bacteria</taxon>
        <taxon>Candidatus Magasanikiibacteriota</taxon>
    </lineage>
</organism>
<feature type="binding site" evidence="5">
    <location>
        <position position="173"/>
    </location>
    <ligand>
        <name>AMP</name>
        <dbReference type="ChEBI" id="CHEBI:456215"/>
    </ligand>
</feature>
<sequence>MKKIIIVIGPPGSGKGTQAKKIAEKYDYKHISTGDLLRRLEKSPAVSQAAQAAIDAMKSGQLVSDLFIYKLVFGEIQKYLSQGQGVVLDGAIRSPEQAKEFDIFFKKNNYQSDVLILDITLSEQETLNRLANRRGCDKCGEIISGAASAEVCPKCRGKLAKRADDDLKTIRERIALQGNKSLQPIRDWYLKQGSLKMINGEQPIAAVQKDINDALA</sequence>
<feature type="binding site" evidence="5">
    <location>
        <position position="33"/>
    </location>
    <ligand>
        <name>AMP</name>
        <dbReference type="ChEBI" id="CHEBI:456215"/>
    </ligand>
</feature>
<comment type="function">
    <text evidence="5">Catalyzes the reversible transfer of the terminal phosphate group between ATP and AMP. Plays an important role in cellular energy homeostasis and in adenine nucleotide metabolism.</text>
</comment>
<protein>
    <recommendedName>
        <fullName evidence="5 7">Adenylate kinase</fullName>
        <shortName evidence="5">AK</shortName>
        <ecNumber evidence="5 7">2.7.4.3</ecNumber>
    </recommendedName>
    <alternativeName>
        <fullName evidence="5">ATP-AMP transphosphorylase</fullName>
    </alternativeName>
    <alternativeName>
        <fullName evidence="5">ATP:AMP phosphotransferase</fullName>
    </alternativeName>
    <alternativeName>
        <fullName evidence="5">Adenylate monophosphate kinase</fullName>
    </alternativeName>
</protein>
<dbReference type="GO" id="GO:0005524">
    <property type="term" value="F:ATP binding"/>
    <property type="evidence" value="ECO:0007669"/>
    <property type="project" value="UniProtKB-UniRule"/>
</dbReference>
<feature type="binding site" evidence="5">
    <location>
        <position position="97"/>
    </location>
    <ligand>
        <name>AMP</name>
        <dbReference type="ChEBI" id="CHEBI:456215"/>
    </ligand>
</feature>
<evidence type="ECO:0000313" key="8">
    <source>
        <dbReference type="EMBL" id="OGH69040.1"/>
    </source>
</evidence>
<dbReference type="CDD" id="cd01428">
    <property type="entry name" value="ADK"/>
    <property type="match status" value="1"/>
</dbReference>
<proteinExistence type="inferred from homology"/>
<comment type="domain">
    <text evidence="5">Consists of three domains, a large central CORE domain and two small peripheral domains, NMPbind and LID, which undergo movements during catalysis. The LID domain closes over the site of phosphoryl transfer upon ATP binding. Assembling and dissambling the active center during each catalytic cycle provides an effective means to prevent ATP hydrolysis.</text>
</comment>
<accession>A0A1F6MBU7</accession>
<keyword evidence="1 5" id="KW-0808">Transferase</keyword>
<dbReference type="PANTHER" id="PTHR23359">
    <property type="entry name" value="NUCLEOTIDE KINASE"/>
    <property type="match status" value="1"/>
</dbReference>
<dbReference type="Pfam" id="PF00406">
    <property type="entry name" value="ADK"/>
    <property type="match status" value="1"/>
</dbReference>
<comment type="similarity">
    <text evidence="5 6">Belongs to the adenylate kinase family.</text>
</comment>
<feature type="binding site" evidence="5">
    <location>
        <position position="133"/>
    </location>
    <ligand>
        <name>ATP</name>
        <dbReference type="ChEBI" id="CHEBI:30616"/>
    </ligand>
</feature>
<evidence type="ECO:0000256" key="7">
    <source>
        <dbReference type="RuleBase" id="RU003331"/>
    </source>
</evidence>
<evidence type="ECO:0000256" key="5">
    <source>
        <dbReference type="HAMAP-Rule" id="MF_00235"/>
    </source>
</evidence>
<dbReference type="EMBL" id="MFQA01000019">
    <property type="protein sequence ID" value="OGH69040.1"/>
    <property type="molecule type" value="Genomic_DNA"/>
</dbReference>
<dbReference type="InterPro" id="IPR027417">
    <property type="entry name" value="P-loop_NTPase"/>
</dbReference>
<feature type="binding site" evidence="5">
    <location>
        <position position="38"/>
    </location>
    <ligand>
        <name>AMP</name>
        <dbReference type="ChEBI" id="CHEBI:456215"/>
    </ligand>
</feature>
<feature type="binding site" evidence="5">
    <location>
        <position position="162"/>
    </location>
    <ligand>
        <name>AMP</name>
        <dbReference type="ChEBI" id="CHEBI:456215"/>
    </ligand>
</feature>
<dbReference type="Gene3D" id="3.40.50.300">
    <property type="entry name" value="P-loop containing nucleotide triphosphate hydrolases"/>
    <property type="match status" value="1"/>
</dbReference>
<dbReference type="HAMAP" id="MF_00235">
    <property type="entry name" value="Adenylate_kinase_Adk"/>
    <property type="match status" value="1"/>
</dbReference>
<evidence type="ECO:0000256" key="4">
    <source>
        <dbReference type="ARBA" id="ARBA00022777"/>
    </source>
</evidence>
<evidence type="ECO:0000256" key="2">
    <source>
        <dbReference type="ARBA" id="ARBA00022727"/>
    </source>
</evidence>
<reference evidence="8 9" key="1">
    <citation type="journal article" date="2016" name="Nat. Commun.">
        <title>Thousands of microbial genomes shed light on interconnected biogeochemical processes in an aquifer system.</title>
        <authorList>
            <person name="Anantharaman K."/>
            <person name="Brown C.T."/>
            <person name="Hug L.A."/>
            <person name="Sharon I."/>
            <person name="Castelle C.J."/>
            <person name="Probst A.J."/>
            <person name="Thomas B.C."/>
            <person name="Singh A."/>
            <person name="Wilkins M.J."/>
            <person name="Karaoz U."/>
            <person name="Brodie E.L."/>
            <person name="Williams K.H."/>
            <person name="Hubbard S.S."/>
            <person name="Banfield J.F."/>
        </authorList>
    </citation>
    <scope>NUCLEOTIDE SEQUENCE [LARGE SCALE GENOMIC DNA]</scope>
</reference>
<dbReference type="UniPathway" id="UPA00588">
    <property type="reaction ID" value="UER00649"/>
</dbReference>